<sequence>MTIKLMRATFLCFLFFSSAIKADTNIHILNNTDEEINFLISGDEQVITSTGINRIKPYSYAEIANLSRYSGIEYGKDYYFFIFLGYEHLTPVVKLKGTAWGLNMSFTLVDPETTHMGELDDDREIHGNYKGDYQYHYKAEYTGGYDDITFVISEEPTTLSSDENSINILTYNLWLLPFVGEHMNHRDRRIADAVSNNDVVFMQEVFRRENEVRLNAAMQSHFQFVSNKLDGGGSNTYDGGVITYSKYPIVEQAQHVFDNCKGTDCAADKGVLYTKIIKDSRPYHLFNLHLGSWNSREHRNIRMLQVGEILAFVEQLDLPQDEPVIFGGDFNIAKHKFPIDFTQMLRILNLREPPLEGSLIYSYDPLVNQNLSNSDEFDQERLDYLLYSDNGSVVASTSKIEVLRSFDEEMWGVWDLSDHLAMSGRFEVP</sequence>
<reference evidence="6" key="1">
    <citation type="submission" date="2016-07" db="EMBL/GenBank/DDBJ databases">
        <title>Nontailed viruses are major unrecognized killers of bacteria in the ocean.</title>
        <authorList>
            <person name="Kauffman K."/>
            <person name="Hussain F."/>
            <person name="Yang J."/>
            <person name="Arevalo P."/>
            <person name="Brown J."/>
            <person name="Cutler M."/>
            <person name="Kelly L."/>
            <person name="Polz M.F."/>
        </authorList>
    </citation>
    <scope>NUCLEOTIDE SEQUENCE [LARGE SCALE GENOMIC DNA]</scope>
    <source>
        <strain evidence="6">10N.286.55.C1</strain>
    </source>
</reference>
<keyword evidence="5" id="KW-0540">Nuclease</keyword>
<comment type="caution">
    <text evidence="5">The sequence shown here is derived from an EMBL/GenBank/DDBJ whole genome shotgun (WGS) entry which is preliminary data.</text>
</comment>
<evidence type="ECO:0000256" key="1">
    <source>
        <dbReference type="ARBA" id="ARBA00022729"/>
    </source>
</evidence>
<dbReference type="RefSeq" id="WP_102266208.1">
    <property type="nucleotide sequence ID" value="NZ_MCSH01000015.1"/>
</dbReference>
<dbReference type="Pfam" id="PF03372">
    <property type="entry name" value="Exo_endo_phos"/>
    <property type="match status" value="1"/>
</dbReference>
<dbReference type="InterPro" id="IPR005135">
    <property type="entry name" value="Endo/exonuclease/phosphatase"/>
</dbReference>
<keyword evidence="2" id="KW-0378">Hydrolase</keyword>
<evidence type="ECO:0000313" key="5">
    <source>
        <dbReference type="EMBL" id="PME59419.1"/>
    </source>
</evidence>
<feature type="signal peptide" evidence="3">
    <location>
        <begin position="1"/>
        <end position="22"/>
    </location>
</feature>
<dbReference type="SUPFAM" id="SSF56219">
    <property type="entry name" value="DNase I-like"/>
    <property type="match status" value="1"/>
</dbReference>
<dbReference type="GO" id="GO:0004767">
    <property type="term" value="F:sphingomyelin phosphodiesterase activity"/>
    <property type="evidence" value="ECO:0007669"/>
    <property type="project" value="InterPro"/>
</dbReference>
<dbReference type="GO" id="GO:0004519">
    <property type="term" value="F:endonuclease activity"/>
    <property type="evidence" value="ECO:0007669"/>
    <property type="project" value="UniProtKB-KW"/>
</dbReference>
<feature type="domain" description="Endonuclease/exonuclease/phosphatase" evidence="4">
    <location>
        <begin position="169"/>
        <end position="419"/>
    </location>
</feature>
<dbReference type="InterPro" id="IPR036691">
    <property type="entry name" value="Endo/exonu/phosph_ase_sf"/>
</dbReference>
<dbReference type="AlphaFoldDB" id="A0A2N7BMV5"/>
<dbReference type="Proteomes" id="UP000235778">
    <property type="component" value="Unassembled WGS sequence"/>
</dbReference>
<dbReference type="PANTHER" id="PTHR16320:SF23">
    <property type="entry name" value="SPHINGOMYELINASE C 1"/>
    <property type="match status" value="1"/>
</dbReference>
<dbReference type="PANTHER" id="PTHR16320">
    <property type="entry name" value="SPHINGOMYELINASE FAMILY MEMBER"/>
    <property type="match status" value="1"/>
</dbReference>
<evidence type="ECO:0000256" key="2">
    <source>
        <dbReference type="ARBA" id="ARBA00022801"/>
    </source>
</evidence>
<organism evidence="5 6">
    <name type="scientific">Vibrio lentus</name>
    <dbReference type="NCBI Taxonomy" id="136468"/>
    <lineage>
        <taxon>Bacteria</taxon>
        <taxon>Pseudomonadati</taxon>
        <taxon>Pseudomonadota</taxon>
        <taxon>Gammaproteobacteria</taxon>
        <taxon>Vibrionales</taxon>
        <taxon>Vibrionaceae</taxon>
        <taxon>Vibrio</taxon>
    </lineage>
</organism>
<proteinExistence type="predicted"/>
<evidence type="ECO:0000259" key="4">
    <source>
        <dbReference type="Pfam" id="PF03372"/>
    </source>
</evidence>
<keyword evidence="1 3" id="KW-0732">Signal</keyword>
<accession>A0A2N7BMV5</accession>
<dbReference type="EMBL" id="MCSI01000150">
    <property type="protein sequence ID" value="PME59419.1"/>
    <property type="molecule type" value="Genomic_DNA"/>
</dbReference>
<dbReference type="GO" id="GO:0005576">
    <property type="term" value="C:extracellular region"/>
    <property type="evidence" value="ECO:0007669"/>
    <property type="project" value="InterPro"/>
</dbReference>
<evidence type="ECO:0000256" key="3">
    <source>
        <dbReference type="SAM" id="SignalP"/>
    </source>
</evidence>
<feature type="chain" id="PRO_5014924853" evidence="3">
    <location>
        <begin position="23"/>
        <end position="429"/>
    </location>
</feature>
<evidence type="ECO:0000313" key="6">
    <source>
        <dbReference type="Proteomes" id="UP000235778"/>
    </source>
</evidence>
<keyword evidence="5" id="KW-0255">Endonuclease</keyword>
<protein>
    <submittedName>
        <fullName evidence="5">Endonuclease</fullName>
    </submittedName>
</protein>
<gene>
    <name evidence="5" type="ORF">BCV30_14475</name>
</gene>
<dbReference type="Gene3D" id="3.60.10.10">
    <property type="entry name" value="Endonuclease/exonuclease/phosphatase"/>
    <property type="match status" value="1"/>
</dbReference>
<dbReference type="InterPro" id="IPR038772">
    <property type="entry name" value="Sph/SMPD2-like"/>
</dbReference>
<dbReference type="CDD" id="cd09078">
    <property type="entry name" value="nSMase"/>
    <property type="match status" value="1"/>
</dbReference>
<name>A0A2N7BMV5_9VIBR</name>
<dbReference type="InterPro" id="IPR017766">
    <property type="entry name" value="Sphingomyelinase/PLipase_C"/>
</dbReference>